<organism evidence="1">
    <name type="scientific">Burkholderia phage vB_BgluM-SURPRISE13</name>
    <dbReference type="NCBI Taxonomy" id="3159457"/>
    <lineage>
        <taxon>Viruses</taxon>
    </lineage>
</organism>
<name>A0AAU7PGF9_9VIRU</name>
<protein>
    <submittedName>
        <fullName evidence="1">Virion structural protein</fullName>
    </submittedName>
</protein>
<proteinExistence type="predicted"/>
<dbReference type="EMBL" id="PP856017">
    <property type="protein sequence ID" value="XBS47588.1"/>
    <property type="molecule type" value="Genomic_DNA"/>
</dbReference>
<reference evidence="1" key="1">
    <citation type="submission" date="2024-05" db="EMBL/GenBank/DDBJ databases">
        <title>Isolation and characterization of the novel Burkholderia jumbo bacteriophage Surprise13.</title>
        <authorList>
            <person name="Supina B.S.I."/>
            <person name="Dennis J."/>
        </authorList>
    </citation>
    <scope>NUCLEOTIDE SEQUENCE</scope>
</reference>
<evidence type="ECO:0000313" key="1">
    <source>
        <dbReference type="EMBL" id="XBS47588.1"/>
    </source>
</evidence>
<gene>
    <name evidence="1" type="ORF">SURPRISE13_069</name>
</gene>
<sequence>MSDVNTTPVSHVFDETGTLAENYIENEQRDLAQRNVRAACTRYGSFFIESFKIRDANGNPLQPSQYQFGLFNELITEKTGKEIAAAVIITDPTVISPVFMDYQCVGGPWGATNEQIIDLFTALMTDDRPVSWPNILGKPDGFKPAHHLQDIGDLYGAEYFVAALDRLANAYLMGDNASHDEILRQIDQLRSDMNQGLTDLSNSLKAYADAGDARVQANVDNEAQIRAQADTTLQGNIDQEATTRGNADTTLQNNITAAITHADNGDAALQQNITAEATARQNADTALQGSITAVNNALTAHVNAQGNVHNLTPAELGVYTTAQVDSLIAGINNNLGNYVKKNAAEDLSLTNSGGNLYAYISGGWRLVWPPQWQ</sequence>
<accession>A0AAU7PGF9</accession>